<dbReference type="SUPFAM" id="SSF48452">
    <property type="entry name" value="TPR-like"/>
    <property type="match status" value="1"/>
</dbReference>
<gene>
    <name evidence="1" type="ORF">H0E84_03550</name>
</gene>
<organism evidence="1 2">
    <name type="scientific">Luteimonas salinisoli</name>
    <dbReference type="NCBI Taxonomy" id="2752307"/>
    <lineage>
        <taxon>Bacteria</taxon>
        <taxon>Pseudomonadati</taxon>
        <taxon>Pseudomonadota</taxon>
        <taxon>Gammaproteobacteria</taxon>
        <taxon>Lysobacterales</taxon>
        <taxon>Lysobacteraceae</taxon>
        <taxon>Luteimonas</taxon>
    </lineage>
</organism>
<dbReference type="InterPro" id="IPR036390">
    <property type="entry name" value="WH_DNA-bd_sf"/>
</dbReference>
<keyword evidence="2" id="KW-1185">Reference proteome</keyword>
<evidence type="ECO:0000313" key="1">
    <source>
        <dbReference type="EMBL" id="NZA25447.1"/>
    </source>
</evidence>
<dbReference type="Proteomes" id="UP000578091">
    <property type="component" value="Unassembled WGS sequence"/>
</dbReference>
<dbReference type="SUPFAM" id="SSF46785">
    <property type="entry name" value="Winged helix' DNA-binding domain"/>
    <property type="match status" value="1"/>
</dbReference>
<comment type="caution">
    <text evidence="1">The sequence shown here is derived from an EMBL/GenBank/DDBJ whole genome shotgun (WGS) entry which is preliminary data.</text>
</comment>
<dbReference type="Gene3D" id="1.10.10.10">
    <property type="entry name" value="Winged helix-like DNA-binding domain superfamily/Winged helix DNA-binding domain"/>
    <property type="match status" value="1"/>
</dbReference>
<dbReference type="InterPro" id="IPR011990">
    <property type="entry name" value="TPR-like_helical_dom_sf"/>
</dbReference>
<name>A0A853J9T8_9GAMM</name>
<dbReference type="RefSeq" id="WP_180677249.1">
    <property type="nucleotide sequence ID" value="NZ_JACCKA010000027.1"/>
</dbReference>
<protein>
    <submittedName>
        <fullName evidence="1">Helix-turn-helix domain-containing protein</fullName>
    </submittedName>
</protein>
<proteinExistence type="predicted"/>
<dbReference type="InterPro" id="IPR036388">
    <property type="entry name" value="WH-like_DNA-bd_sf"/>
</dbReference>
<sequence>MDSLIAAAARALATGDVLGALGRVALREDPPALALRGIAMARLGEYPRARELLRRAARGFGSNERLARARCVVAEAEVALAMRDLGGATRPLATAAAVLEACGDRANALQARLIAARRLLLLGRLDEAADGLTTVDVGGMPPSLVAVAELATAELALRSLRTGPASEALERAQQAAAAAGVPELLAEVAEARATLERPAARRLSAAGEQPMRLAQVEALRQSDALLVDACRRGLGAGAEWRPLTRRPVLFSLARTLAEAWPGDASRDLLIARAFRLRDPDESHRARLRVEIGRLRALVQPFARIEATAGGFALRPRDGREVVLLAPPIDGEQAALLALLSDGAPWSTSALALALGASQRTVQRALAELEAAGRARSIGRARAQRWLAPSLAGFTTILLLPAALGPG</sequence>
<accession>A0A853J9T8</accession>
<dbReference type="AlphaFoldDB" id="A0A853J9T8"/>
<evidence type="ECO:0000313" key="2">
    <source>
        <dbReference type="Proteomes" id="UP000578091"/>
    </source>
</evidence>
<dbReference type="EMBL" id="JACCKA010000027">
    <property type="protein sequence ID" value="NZA25447.1"/>
    <property type="molecule type" value="Genomic_DNA"/>
</dbReference>
<reference evidence="1 2" key="1">
    <citation type="submission" date="2020-07" db="EMBL/GenBank/DDBJ databases">
        <title>Luteimonas sp. SJ-92.</title>
        <authorList>
            <person name="Huang X.-X."/>
            <person name="Xu L."/>
            <person name="Sun J.-Q."/>
        </authorList>
    </citation>
    <scope>NUCLEOTIDE SEQUENCE [LARGE SCALE GENOMIC DNA]</scope>
    <source>
        <strain evidence="1 2">SJ-92</strain>
    </source>
</reference>